<evidence type="ECO:0000313" key="2">
    <source>
        <dbReference type="Proteomes" id="UP000230423"/>
    </source>
</evidence>
<dbReference type="OrthoDB" id="5859745at2759"/>
<name>A0A2G9V165_TELCI</name>
<keyword evidence="2" id="KW-1185">Reference proteome</keyword>
<dbReference type="AlphaFoldDB" id="A0A2G9V165"/>
<sequence>MSLSRLEMEGVVGFYAGGHEEHEYLFLRTRKIMCRVHRLVFRRLKLPYTLKERVNILALAYDYQCEFSPRYHFSENGKDSEESDLPQRYRFKNLPLRKFGFPILNRRPFVEALIVYSLSHFDDWIPPYALKKYVRQF</sequence>
<dbReference type="Proteomes" id="UP000230423">
    <property type="component" value="Unassembled WGS sequence"/>
</dbReference>
<gene>
    <name evidence="1" type="ORF">TELCIR_02235</name>
</gene>
<evidence type="ECO:0000313" key="1">
    <source>
        <dbReference type="EMBL" id="PIO75712.1"/>
    </source>
</evidence>
<dbReference type="EMBL" id="KZ345113">
    <property type="protein sequence ID" value="PIO75712.1"/>
    <property type="molecule type" value="Genomic_DNA"/>
</dbReference>
<reference evidence="1 2" key="1">
    <citation type="submission" date="2015-09" db="EMBL/GenBank/DDBJ databases">
        <title>Draft genome of the parasitic nematode Teladorsagia circumcincta isolate WARC Sus (inbred).</title>
        <authorList>
            <person name="Mitreva M."/>
        </authorList>
    </citation>
    <scope>NUCLEOTIDE SEQUENCE [LARGE SCALE GENOMIC DNA]</scope>
    <source>
        <strain evidence="1 2">S</strain>
    </source>
</reference>
<accession>A0A2G9V165</accession>
<protein>
    <submittedName>
        <fullName evidence="1">Uncharacterized protein</fullName>
    </submittedName>
</protein>
<proteinExistence type="predicted"/>
<organism evidence="1 2">
    <name type="scientific">Teladorsagia circumcincta</name>
    <name type="common">Brown stomach worm</name>
    <name type="synonym">Ostertagia circumcincta</name>
    <dbReference type="NCBI Taxonomy" id="45464"/>
    <lineage>
        <taxon>Eukaryota</taxon>
        <taxon>Metazoa</taxon>
        <taxon>Ecdysozoa</taxon>
        <taxon>Nematoda</taxon>
        <taxon>Chromadorea</taxon>
        <taxon>Rhabditida</taxon>
        <taxon>Rhabditina</taxon>
        <taxon>Rhabditomorpha</taxon>
        <taxon>Strongyloidea</taxon>
        <taxon>Trichostrongylidae</taxon>
        <taxon>Teladorsagia</taxon>
    </lineage>
</organism>